<organism evidence="1 2">
    <name type="scientific">Roseofilum casamattae BLCC-M143</name>
    <dbReference type="NCBI Taxonomy" id="3022442"/>
    <lineage>
        <taxon>Bacteria</taxon>
        <taxon>Bacillati</taxon>
        <taxon>Cyanobacteriota</taxon>
        <taxon>Cyanophyceae</taxon>
        <taxon>Desertifilales</taxon>
        <taxon>Desertifilaceae</taxon>
        <taxon>Roseofilum</taxon>
        <taxon>Roseofilum casamattae</taxon>
    </lineage>
</organism>
<proteinExistence type="predicted"/>
<dbReference type="EMBL" id="JAQOSQ010000056">
    <property type="protein sequence ID" value="MDJ1185867.1"/>
    <property type="molecule type" value="Genomic_DNA"/>
</dbReference>
<dbReference type="Gene3D" id="1.10.1220.10">
    <property type="entry name" value="Met repressor-like"/>
    <property type="match status" value="1"/>
</dbReference>
<dbReference type="Proteomes" id="UP001232992">
    <property type="component" value="Unassembled WGS sequence"/>
</dbReference>
<sequence>MSRLSKVFDTVKEEAASKENKKARSNEFVNLNFKVEAQVKRKLKEYAASHDMSLKEVFEAAIAFYVEHHP</sequence>
<evidence type="ECO:0000313" key="2">
    <source>
        <dbReference type="Proteomes" id="UP001232992"/>
    </source>
</evidence>
<dbReference type="InterPro" id="IPR010985">
    <property type="entry name" value="Ribbon_hlx_hlx"/>
</dbReference>
<evidence type="ECO:0000313" key="1">
    <source>
        <dbReference type="EMBL" id="MDJ1185867.1"/>
    </source>
</evidence>
<keyword evidence="2" id="KW-1185">Reference proteome</keyword>
<evidence type="ECO:0008006" key="3">
    <source>
        <dbReference type="Google" id="ProtNLM"/>
    </source>
</evidence>
<protein>
    <recommendedName>
        <fullName evidence="3">CopG family transcriptional regulator</fullName>
    </recommendedName>
</protein>
<reference evidence="1 2" key="1">
    <citation type="submission" date="2023-01" db="EMBL/GenBank/DDBJ databases">
        <title>Novel diversity within Roseofilum (Cyanobacteria; Desertifilaceae) from marine benthic mats with descriptions of four novel species.</title>
        <authorList>
            <person name="Wang Y."/>
            <person name="Berthold D.E."/>
            <person name="Hu J."/>
            <person name="Lefler F.W."/>
            <person name="Laughinghouse H.D. IV."/>
        </authorList>
    </citation>
    <scope>NUCLEOTIDE SEQUENCE [LARGE SCALE GENOMIC DNA]</scope>
    <source>
        <strain evidence="1 2">BLCC-M143</strain>
    </source>
</reference>
<dbReference type="RefSeq" id="WP_283760501.1">
    <property type="nucleotide sequence ID" value="NZ_JAQOSQ010000056.1"/>
</dbReference>
<dbReference type="InterPro" id="IPR013321">
    <property type="entry name" value="Arc_rbn_hlx_hlx"/>
</dbReference>
<comment type="caution">
    <text evidence="1">The sequence shown here is derived from an EMBL/GenBank/DDBJ whole genome shotgun (WGS) entry which is preliminary data.</text>
</comment>
<dbReference type="SUPFAM" id="SSF47598">
    <property type="entry name" value="Ribbon-helix-helix"/>
    <property type="match status" value="1"/>
</dbReference>
<gene>
    <name evidence="1" type="ORF">PMH09_22045</name>
</gene>
<name>A0ABT7C327_9CYAN</name>
<accession>A0ABT7C327</accession>